<keyword evidence="2" id="KW-0472">Membrane</keyword>
<dbReference type="InParanoid" id="A0A1Y1YIP9"/>
<dbReference type="InterPro" id="IPR037185">
    <property type="entry name" value="EmrE-like"/>
</dbReference>
<proteinExistence type="predicted"/>
<evidence type="ECO:0000313" key="4">
    <source>
        <dbReference type="EMBL" id="ORX97917.1"/>
    </source>
</evidence>
<feature type="transmembrane region" description="Helical" evidence="2">
    <location>
        <begin position="264"/>
        <end position="284"/>
    </location>
</feature>
<dbReference type="OrthoDB" id="29773at2759"/>
<sequence length="339" mass="36749">MREEGFLIGSRESNGAGEKNEQGEIFRGPKGEEALFLFTGVFQTLSTQWLFYQGAADKLSFLTIGANYVGMTLVNYLIPRQEEARPVTNSRFPWLPVVTVALFDFGGNVFAAAGLFLVGSGIFQVIYSSVVVFTALLSRVILKRQLSLLQWLSLLVITLGLGLSALGTSRSGEDGDVLMGSLLVFSCTLMFASVYVTNEKVVSKPGAPTPEEICTWSLVRQPIETHGGNPVHISICYGLLVLASFGHSFTYFRLLGSVGAVSTGVLQALRAISVFLASSFAFCSRDTHQCFTREKAISTAIVVMGVTGFFWIGARAAPKIAKYDKVEIELESEADAIHP</sequence>
<feature type="region of interest" description="Disordered" evidence="1">
    <location>
        <begin position="1"/>
        <end position="24"/>
    </location>
</feature>
<keyword evidence="5" id="KW-1185">Reference proteome</keyword>
<feature type="transmembrane region" description="Helical" evidence="2">
    <location>
        <begin position="178"/>
        <end position="196"/>
    </location>
</feature>
<evidence type="ECO:0000256" key="1">
    <source>
        <dbReference type="SAM" id="MobiDB-lite"/>
    </source>
</evidence>
<dbReference type="STRING" id="1314790.A0A1Y1YIP9"/>
<dbReference type="Proteomes" id="UP000193498">
    <property type="component" value="Unassembled WGS sequence"/>
</dbReference>
<dbReference type="GO" id="GO:0016020">
    <property type="term" value="C:membrane"/>
    <property type="evidence" value="ECO:0007669"/>
    <property type="project" value="InterPro"/>
</dbReference>
<comment type="caution">
    <text evidence="4">The sequence shown here is derived from an EMBL/GenBank/DDBJ whole genome shotgun (WGS) entry which is preliminary data.</text>
</comment>
<dbReference type="SUPFAM" id="SSF103481">
    <property type="entry name" value="Multidrug resistance efflux transporter EmrE"/>
    <property type="match status" value="1"/>
</dbReference>
<feature type="transmembrane region" description="Helical" evidence="2">
    <location>
        <begin position="148"/>
        <end position="166"/>
    </location>
</feature>
<dbReference type="EMBL" id="MCFE01000123">
    <property type="protein sequence ID" value="ORX97917.1"/>
    <property type="molecule type" value="Genomic_DNA"/>
</dbReference>
<dbReference type="AlphaFoldDB" id="A0A1Y1YIP9"/>
<organism evidence="4 5">
    <name type="scientific">Basidiobolus meristosporus CBS 931.73</name>
    <dbReference type="NCBI Taxonomy" id="1314790"/>
    <lineage>
        <taxon>Eukaryota</taxon>
        <taxon>Fungi</taxon>
        <taxon>Fungi incertae sedis</taxon>
        <taxon>Zoopagomycota</taxon>
        <taxon>Entomophthoromycotina</taxon>
        <taxon>Basidiobolomycetes</taxon>
        <taxon>Basidiobolales</taxon>
        <taxon>Basidiobolaceae</taxon>
        <taxon>Basidiobolus</taxon>
    </lineage>
</organism>
<feature type="transmembrane region" description="Helical" evidence="2">
    <location>
        <begin position="296"/>
        <end position="314"/>
    </location>
</feature>
<evidence type="ECO:0000259" key="3">
    <source>
        <dbReference type="Pfam" id="PF00892"/>
    </source>
</evidence>
<evidence type="ECO:0000313" key="5">
    <source>
        <dbReference type="Proteomes" id="UP000193498"/>
    </source>
</evidence>
<feature type="domain" description="EamA" evidence="3">
    <location>
        <begin position="45"/>
        <end position="164"/>
    </location>
</feature>
<dbReference type="PANTHER" id="PTHR13146:SF1">
    <property type="entry name" value="SUGAR PHOSPHATE TRANSPORTER DOMAIN-CONTAINING PROTEIN"/>
    <property type="match status" value="1"/>
</dbReference>
<gene>
    <name evidence="4" type="ORF">K493DRAFT_406759</name>
</gene>
<name>A0A1Y1YIP9_9FUNG</name>
<keyword evidence="2" id="KW-1133">Transmembrane helix</keyword>
<feature type="transmembrane region" description="Helical" evidence="2">
    <location>
        <begin position="231"/>
        <end position="252"/>
    </location>
</feature>
<dbReference type="InterPro" id="IPR000620">
    <property type="entry name" value="EamA_dom"/>
</dbReference>
<accession>A0A1Y1YIP9</accession>
<evidence type="ECO:0000256" key="2">
    <source>
        <dbReference type="SAM" id="Phobius"/>
    </source>
</evidence>
<reference evidence="4 5" key="1">
    <citation type="submission" date="2016-07" db="EMBL/GenBank/DDBJ databases">
        <title>Pervasive Adenine N6-methylation of Active Genes in Fungi.</title>
        <authorList>
            <consortium name="DOE Joint Genome Institute"/>
            <person name="Mondo S.J."/>
            <person name="Dannebaum R.O."/>
            <person name="Kuo R.C."/>
            <person name="Labutti K."/>
            <person name="Haridas S."/>
            <person name="Kuo A."/>
            <person name="Salamov A."/>
            <person name="Ahrendt S.R."/>
            <person name="Lipzen A."/>
            <person name="Sullivan W."/>
            <person name="Andreopoulos W.B."/>
            <person name="Clum A."/>
            <person name="Lindquist E."/>
            <person name="Daum C."/>
            <person name="Ramamoorthy G.K."/>
            <person name="Gryganskyi A."/>
            <person name="Culley D."/>
            <person name="Magnuson J.K."/>
            <person name="James T.Y."/>
            <person name="O'Malley M.A."/>
            <person name="Stajich J.E."/>
            <person name="Spatafora J.W."/>
            <person name="Visel A."/>
            <person name="Grigoriev I.V."/>
        </authorList>
    </citation>
    <scope>NUCLEOTIDE SEQUENCE [LARGE SCALE GENOMIC DNA]</scope>
    <source>
        <strain evidence="4 5">CBS 931.73</strain>
    </source>
</reference>
<protein>
    <recommendedName>
        <fullName evidence="3">EamA domain-containing protein</fullName>
    </recommendedName>
</protein>
<dbReference type="PANTHER" id="PTHR13146">
    <property type="match status" value="1"/>
</dbReference>
<dbReference type="Pfam" id="PF00892">
    <property type="entry name" value="EamA"/>
    <property type="match status" value="1"/>
</dbReference>
<keyword evidence="2" id="KW-0812">Transmembrane</keyword>